<dbReference type="GO" id="GO:0008233">
    <property type="term" value="F:peptidase activity"/>
    <property type="evidence" value="ECO:0007669"/>
    <property type="project" value="UniProtKB-KW"/>
</dbReference>
<dbReference type="InterPro" id="IPR003738">
    <property type="entry name" value="SRAP"/>
</dbReference>
<comment type="similarity">
    <text evidence="1">Belongs to the SOS response-associated peptidase family.</text>
</comment>
<evidence type="ECO:0000313" key="10">
    <source>
        <dbReference type="Proteomes" id="UP001596274"/>
    </source>
</evidence>
<name>A0ABD5T576_9EURY</name>
<dbReference type="Pfam" id="PF02586">
    <property type="entry name" value="SRAP"/>
    <property type="match status" value="1"/>
</dbReference>
<proteinExistence type="inferred from homology"/>
<feature type="region of interest" description="Disordered" evidence="8">
    <location>
        <begin position="199"/>
        <end position="229"/>
    </location>
</feature>
<evidence type="ECO:0000256" key="1">
    <source>
        <dbReference type="ARBA" id="ARBA00008136"/>
    </source>
</evidence>
<evidence type="ECO:0000256" key="5">
    <source>
        <dbReference type="ARBA" id="ARBA00023124"/>
    </source>
</evidence>
<protein>
    <submittedName>
        <fullName evidence="9">SOS response-associated peptidase</fullName>
        <ecNumber evidence="9">3.4.-.-</ecNumber>
    </submittedName>
</protein>
<dbReference type="SUPFAM" id="SSF143081">
    <property type="entry name" value="BB1717-like"/>
    <property type="match status" value="1"/>
</dbReference>
<dbReference type="Proteomes" id="UP001596274">
    <property type="component" value="Unassembled WGS sequence"/>
</dbReference>
<accession>A0ABD5T576</accession>
<evidence type="ECO:0000256" key="8">
    <source>
        <dbReference type="SAM" id="MobiDB-lite"/>
    </source>
</evidence>
<keyword evidence="3" id="KW-0227">DNA damage</keyword>
<evidence type="ECO:0000313" key="9">
    <source>
        <dbReference type="EMBL" id="MFC6770485.1"/>
    </source>
</evidence>
<keyword evidence="7" id="KW-0456">Lyase</keyword>
<reference evidence="9 10" key="1">
    <citation type="journal article" date="2019" name="Int. J. Syst. Evol. Microbiol.">
        <title>The Global Catalogue of Microorganisms (GCM) 10K type strain sequencing project: providing services to taxonomists for standard genome sequencing and annotation.</title>
        <authorList>
            <consortium name="The Broad Institute Genomics Platform"/>
            <consortium name="The Broad Institute Genome Sequencing Center for Infectious Disease"/>
            <person name="Wu L."/>
            <person name="Ma J."/>
        </authorList>
    </citation>
    <scope>NUCLEOTIDE SEQUENCE [LARGE SCALE GENOMIC DNA]</scope>
    <source>
        <strain evidence="9 10">PJ61</strain>
    </source>
</reference>
<evidence type="ECO:0000256" key="4">
    <source>
        <dbReference type="ARBA" id="ARBA00022801"/>
    </source>
</evidence>
<dbReference type="PANTHER" id="PTHR13604:SF0">
    <property type="entry name" value="ABASIC SITE PROCESSING PROTEIN HMCES"/>
    <property type="match status" value="1"/>
</dbReference>
<comment type="caution">
    <text evidence="9">The sequence shown here is derived from an EMBL/GenBank/DDBJ whole genome shotgun (WGS) entry which is preliminary data.</text>
</comment>
<dbReference type="InterPro" id="IPR036590">
    <property type="entry name" value="SRAP-like"/>
</dbReference>
<evidence type="ECO:0000256" key="2">
    <source>
        <dbReference type="ARBA" id="ARBA00022670"/>
    </source>
</evidence>
<evidence type="ECO:0000256" key="3">
    <source>
        <dbReference type="ARBA" id="ARBA00022763"/>
    </source>
</evidence>
<feature type="compositionally biased region" description="Basic and acidic residues" evidence="8">
    <location>
        <begin position="215"/>
        <end position="229"/>
    </location>
</feature>
<keyword evidence="2" id="KW-0645">Protease</keyword>
<dbReference type="PANTHER" id="PTHR13604">
    <property type="entry name" value="DC12-RELATED"/>
    <property type="match status" value="1"/>
</dbReference>
<dbReference type="Gene3D" id="3.90.1680.10">
    <property type="entry name" value="SOS response associated peptidase-like"/>
    <property type="match status" value="1"/>
</dbReference>
<keyword evidence="6" id="KW-0238">DNA-binding</keyword>
<dbReference type="EMBL" id="JBHSWT010000068">
    <property type="protein sequence ID" value="MFC6770485.1"/>
    <property type="molecule type" value="Genomic_DNA"/>
</dbReference>
<gene>
    <name evidence="9" type="ORF">ACFQDD_02920</name>
</gene>
<evidence type="ECO:0000256" key="7">
    <source>
        <dbReference type="ARBA" id="ARBA00023239"/>
    </source>
</evidence>
<evidence type="ECO:0000256" key="6">
    <source>
        <dbReference type="ARBA" id="ARBA00023125"/>
    </source>
</evidence>
<dbReference type="GO" id="GO:0003677">
    <property type="term" value="F:DNA binding"/>
    <property type="evidence" value="ECO:0007669"/>
    <property type="project" value="UniProtKB-KW"/>
</dbReference>
<dbReference type="AlphaFoldDB" id="A0ABD5T576"/>
<dbReference type="EC" id="3.4.-.-" evidence="9"/>
<dbReference type="GO" id="GO:0006974">
    <property type="term" value="P:DNA damage response"/>
    <property type="evidence" value="ECO:0007669"/>
    <property type="project" value="UniProtKB-KW"/>
</dbReference>
<dbReference type="GO" id="GO:0006508">
    <property type="term" value="P:proteolysis"/>
    <property type="evidence" value="ECO:0007669"/>
    <property type="project" value="UniProtKB-KW"/>
</dbReference>
<dbReference type="GO" id="GO:0016829">
    <property type="term" value="F:lyase activity"/>
    <property type="evidence" value="ECO:0007669"/>
    <property type="project" value="UniProtKB-KW"/>
</dbReference>
<organism evidence="9 10">
    <name type="scientific">Halorubrum pallidum</name>
    <dbReference type="NCBI Taxonomy" id="1526114"/>
    <lineage>
        <taxon>Archaea</taxon>
        <taxon>Methanobacteriati</taxon>
        <taxon>Methanobacteriota</taxon>
        <taxon>Stenosarchaea group</taxon>
        <taxon>Halobacteria</taxon>
        <taxon>Halobacteriales</taxon>
        <taxon>Haloferacaceae</taxon>
        <taxon>Halorubrum</taxon>
    </lineage>
</organism>
<keyword evidence="10" id="KW-1185">Reference proteome</keyword>
<keyword evidence="4 9" id="KW-0378">Hydrolase</keyword>
<sequence length="229" mass="25796">MCGRNALFATQEDLEKHLEAEVVTDGGYVPRYNIAPGEQLDVITNRAADEIDQYHWGLLPSWADDPGEGIINARSETAAEKRAFRDAWDSRPCLVLSSGFYEWQTRDSGPKQPYRIYREDAPAFAMAGLWEVWEGEESAIPCVTILTTEPNDLMQPIHDRMPVVLPDGDEETWLTASPDEREELCQPYPEEDLTAYEVSTRVNSSGNDDATVIEPLDHEQSGLDEFSSR</sequence>
<keyword evidence="5" id="KW-0190">Covalent protein-DNA linkage</keyword>